<organism evidence="1">
    <name type="scientific">viral metagenome</name>
    <dbReference type="NCBI Taxonomy" id="1070528"/>
    <lineage>
        <taxon>unclassified sequences</taxon>
        <taxon>metagenomes</taxon>
        <taxon>organismal metagenomes</taxon>
    </lineage>
</organism>
<accession>A0A6M3JFT9</accession>
<sequence length="118" mass="13973">MSADNTIVVGRFLTKNDSPYYKVCHCQAVENCDYSNNYPRNLTDWYRVVYFYDAPTFYDKQISLEFAFSIEKDFEDEGHFVEYGVAEIDYNTVLLDITAEEAQKKINEWWDAYLLAKK</sequence>
<evidence type="ECO:0000313" key="1">
    <source>
        <dbReference type="EMBL" id="QJA68934.1"/>
    </source>
</evidence>
<reference evidence="1" key="1">
    <citation type="submission" date="2020-03" db="EMBL/GenBank/DDBJ databases">
        <title>The deep terrestrial virosphere.</title>
        <authorList>
            <person name="Holmfeldt K."/>
            <person name="Nilsson E."/>
            <person name="Simone D."/>
            <person name="Lopez-Fernandez M."/>
            <person name="Wu X."/>
            <person name="de Brujin I."/>
            <person name="Lundin D."/>
            <person name="Andersson A."/>
            <person name="Bertilsson S."/>
            <person name="Dopson M."/>
        </authorList>
    </citation>
    <scope>NUCLEOTIDE SEQUENCE</scope>
    <source>
        <strain evidence="1">MM415A05356</strain>
    </source>
</reference>
<dbReference type="EMBL" id="MT141662">
    <property type="protein sequence ID" value="QJA68934.1"/>
    <property type="molecule type" value="Genomic_DNA"/>
</dbReference>
<name>A0A6M3JFT9_9ZZZZ</name>
<gene>
    <name evidence="1" type="ORF">MM415A05356_0009</name>
</gene>
<protein>
    <submittedName>
        <fullName evidence="1">Uncharacterized protein</fullName>
    </submittedName>
</protein>
<dbReference type="AlphaFoldDB" id="A0A6M3JFT9"/>
<proteinExistence type="predicted"/>